<feature type="compositionally biased region" description="Basic and acidic residues" evidence="1">
    <location>
        <begin position="1"/>
        <end position="11"/>
    </location>
</feature>
<keyword evidence="2" id="KW-0413">Isomerase</keyword>
<dbReference type="EC" id="5.1.3.1" evidence="2"/>
<feature type="region of interest" description="Disordered" evidence="1">
    <location>
        <begin position="165"/>
        <end position="199"/>
    </location>
</feature>
<dbReference type="Proteomes" id="UP001153328">
    <property type="component" value="Unassembled WGS sequence"/>
</dbReference>
<evidence type="ECO:0000313" key="3">
    <source>
        <dbReference type="Proteomes" id="UP001153328"/>
    </source>
</evidence>
<gene>
    <name evidence="2" type="ORF">SBRY_70141</name>
</gene>
<dbReference type="EMBL" id="CAJVAX010000021">
    <property type="protein sequence ID" value="CAG7655477.1"/>
    <property type="molecule type" value="Genomic_DNA"/>
</dbReference>
<name>A0A9W4MJQ7_9ACTN</name>
<sequence>MPFRGRGRELHPQGAGVHADRARTPSRQGPDPGGRLHPHHRRPLDPVRVPTPPPLTAVGLGGACHLRWALAFPPVAGWARSSPRPWSLPSVRRAGVFRRRPLRTEGERFSGARGTARPAHRRGEVPGPAGKGSAGGRGDWADAPEFTYERRTAESNRLAARWLRLHPDRPVRDSDPAGRRHRGLGRRGVRRGLLRRRRG</sequence>
<organism evidence="2 3">
    <name type="scientific">Actinacidiphila bryophytorum</name>
    <dbReference type="NCBI Taxonomy" id="1436133"/>
    <lineage>
        <taxon>Bacteria</taxon>
        <taxon>Bacillati</taxon>
        <taxon>Actinomycetota</taxon>
        <taxon>Actinomycetes</taxon>
        <taxon>Kitasatosporales</taxon>
        <taxon>Streptomycetaceae</taxon>
        <taxon>Actinacidiphila</taxon>
    </lineage>
</organism>
<feature type="compositionally biased region" description="Basic and acidic residues" evidence="1">
    <location>
        <begin position="165"/>
        <end position="178"/>
    </location>
</feature>
<keyword evidence="3" id="KW-1185">Reference proteome</keyword>
<evidence type="ECO:0000256" key="1">
    <source>
        <dbReference type="SAM" id="MobiDB-lite"/>
    </source>
</evidence>
<dbReference type="GO" id="GO:0004750">
    <property type="term" value="F:D-ribulose-phosphate 3-epimerase activity"/>
    <property type="evidence" value="ECO:0007669"/>
    <property type="project" value="UniProtKB-EC"/>
</dbReference>
<feature type="region of interest" description="Disordered" evidence="1">
    <location>
        <begin position="1"/>
        <end position="52"/>
    </location>
</feature>
<feature type="compositionally biased region" description="Gly residues" evidence="1">
    <location>
        <begin position="129"/>
        <end position="138"/>
    </location>
</feature>
<comment type="caution">
    <text evidence="2">The sequence shown here is derived from an EMBL/GenBank/DDBJ whole genome shotgun (WGS) entry which is preliminary data.</text>
</comment>
<protein>
    <submittedName>
        <fullName evidence="2">Ribulose-phosphate 3-epimerase</fullName>
        <ecNumber evidence="2">5.1.3.1</ecNumber>
    </submittedName>
</protein>
<feature type="compositionally biased region" description="Basic residues" evidence="1">
    <location>
        <begin position="179"/>
        <end position="199"/>
    </location>
</feature>
<reference evidence="2" key="1">
    <citation type="submission" date="2021-06" db="EMBL/GenBank/DDBJ databases">
        <authorList>
            <person name="Arsene-Ploetze F."/>
        </authorList>
    </citation>
    <scope>NUCLEOTIDE SEQUENCE</scope>
    <source>
        <strain evidence="2">SBRY1</strain>
    </source>
</reference>
<feature type="region of interest" description="Disordered" evidence="1">
    <location>
        <begin position="102"/>
        <end position="146"/>
    </location>
</feature>
<accession>A0A9W4MJQ7</accession>
<proteinExistence type="predicted"/>
<evidence type="ECO:0000313" key="2">
    <source>
        <dbReference type="EMBL" id="CAG7655477.1"/>
    </source>
</evidence>
<dbReference type="AlphaFoldDB" id="A0A9W4MJQ7"/>